<feature type="region of interest" description="Disordered" evidence="2">
    <location>
        <begin position="234"/>
        <end position="286"/>
    </location>
</feature>
<accession>A0A139API8</accession>
<organism evidence="3 4">
    <name type="scientific">Gonapodya prolifera (strain JEL478)</name>
    <name type="common">Monoblepharis prolifera</name>
    <dbReference type="NCBI Taxonomy" id="1344416"/>
    <lineage>
        <taxon>Eukaryota</taxon>
        <taxon>Fungi</taxon>
        <taxon>Fungi incertae sedis</taxon>
        <taxon>Chytridiomycota</taxon>
        <taxon>Chytridiomycota incertae sedis</taxon>
        <taxon>Monoblepharidomycetes</taxon>
        <taxon>Monoblepharidales</taxon>
        <taxon>Gonapodyaceae</taxon>
        <taxon>Gonapodya</taxon>
    </lineage>
</organism>
<reference evidence="3 4" key="1">
    <citation type="journal article" date="2015" name="Genome Biol. Evol.">
        <title>Phylogenomic analyses indicate that early fungi evolved digesting cell walls of algal ancestors of land plants.</title>
        <authorList>
            <person name="Chang Y."/>
            <person name="Wang S."/>
            <person name="Sekimoto S."/>
            <person name="Aerts A.L."/>
            <person name="Choi C."/>
            <person name="Clum A."/>
            <person name="LaButti K.M."/>
            <person name="Lindquist E.A."/>
            <person name="Yee Ngan C."/>
            <person name="Ohm R.A."/>
            <person name="Salamov A.A."/>
            <person name="Grigoriev I.V."/>
            <person name="Spatafora J.W."/>
            <person name="Berbee M.L."/>
        </authorList>
    </citation>
    <scope>NUCLEOTIDE SEQUENCE [LARGE SCALE GENOMIC DNA]</scope>
    <source>
        <strain evidence="3 4">JEL478</strain>
    </source>
</reference>
<evidence type="ECO:0000256" key="1">
    <source>
        <dbReference type="ARBA" id="ARBA00038211"/>
    </source>
</evidence>
<comment type="similarity">
    <text evidence="1">Belongs to the choline/ethanolamine kinase family.</text>
</comment>
<dbReference type="GO" id="GO:0005737">
    <property type="term" value="C:cytoplasm"/>
    <property type="evidence" value="ECO:0007669"/>
    <property type="project" value="TreeGrafter"/>
</dbReference>
<evidence type="ECO:0000256" key="2">
    <source>
        <dbReference type="SAM" id="MobiDB-lite"/>
    </source>
</evidence>
<keyword evidence="3" id="KW-0808">Transferase</keyword>
<keyword evidence="3" id="KW-0418">Kinase</keyword>
<dbReference type="Pfam" id="PF01633">
    <property type="entry name" value="Choline_kinase"/>
    <property type="match status" value="2"/>
</dbReference>
<sequence>MAATASPTHSTLPAASLAEPKALLSKVRQLDVLSEVDTLGDQAAAVDSHDSRDAGEPVPEETRNPVFAFLRKKRVPVASEKIDLIELGTSGLALQSATLRLLTSLIPAWSPVTDPSHVHLHRLSGALTNCVFIVSYAPGETHSATFAHPPHVIFRVYGLGVDRFIRRERELVFMVRLSRSGVGPKLLGCFLNGRFEEYVESHTLTAAEMRRDDVACMVAKELCRFNRLGPVKAGGVSKGAGCPEPPSPVANDEDIPHAHSRSRTESSYSPSFSSASHSAPLADDADARSQLGSPAATLAGDDLAASLATGGLVSALEPVRNASPVDASDDERTHSPETEDEESEDEDVSPEIWDRVDKWYALSLNAVKELEASEDETVRAKVAGIGMEQYGEELQRLRERLDKVESPVVFGHNDLQYGNILRRTDGTLLFVDYEYAGYTYRGADIANHFCEWAADYHTSQPHDLAYLTKYPTPTEQRLFVSSYLDAWANLTASPRPEGEEREKMVEDVVREAEEYAQLAHLHWGFWGVLQALDNPYSGTPGDFDYLEYAVQRFKEYERKKALMATL</sequence>
<protein>
    <submittedName>
        <fullName evidence="3">Kinase-like protein</fullName>
    </submittedName>
</protein>
<dbReference type="OMA" id="EPHATHA"/>
<dbReference type="Gene3D" id="3.90.1200.10">
    <property type="match status" value="1"/>
</dbReference>
<dbReference type="CDD" id="cd05157">
    <property type="entry name" value="ETNK_euk"/>
    <property type="match status" value="1"/>
</dbReference>
<feature type="region of interest" description="Disordered" evidence="2">
    <location>
        <begin position="318"/>
        <end position="350"/>
    </location>
</feature>
<dbReference type="Proteomes" id="UP000070544">
    <property type="component" value="Unassembled WGS sequence"/>
</dbReference>
<evidence type="ECO:0000313" key="4">
    <source>
        <dbReference type="Proteomes" id="UP000070544"/>
    </source>
</evidence>
<dbReference type="AlphaFoldDB" id="A0A139API8"/>
<dbReference type="GO" id="GO:0004305">
    <property type="term" value="F:ethanolamine kinase activity"/>
    <property type="evidence" value="ECO:0007669"/>
    <property type="project" value="TreeGrafter"/>
</dbReference>
<dbReference type="PANTHER" id="PTHR22603">
    <property type="entry name" value="CHOLINE/ETHANOALAMINE KINASE"/>
    <property type="match status" value="1"/>
</dbReference>
<dbReference type="STRING" id="1344416.A0A139API8"/>
<name>A0A139API8_GONPJ</name>
<evidence type="ECO:0000313" key="3">
    <source>
        <dbReference type="EMBL" id="KXS18656.1"/>
    </source>
</evidence>
<keyword evidence="4" id="KW-1185">Reference proteome</keyword>
<dbReference type="InterPro" id="IPR011009">
    <property type="entry name" value="Kinase-like_dom_sf"/>
</dbReference>
<dbReference type="PANTHER" id="PTHR22603:SF93">
    <property type="entry name" value="RE24176P"/>
    <property type="match status" value="1"/>
</dbReference>
<feature type="compositionally biased region" description="Low complexity" evidence="2">
    <location>
        <begin position="265"/>
        <end position="278"/>
    </location>
</feature>
<dbReference type="Gene3D" id="3.30.200.20">
    <property type="entry name" value="Phosphorylase Kinase, domain 1"/>
    <property type="match status" value="1"/>
</dbReference>
<dbReference type="GO" id="GO:0004103">
    <property type="term" value="F:choline kinase activity"/>
    <property type="evidence" value="ECO:0007669"/>
    <property type="project" value="TreeGrafter"/>
</dbReference>
<proteinExistence type="inferred from homology"/>
<dbReference type="EMBL" id="KQ965741">
    <property type="protein sequence ID" value="KXS18656.1"/>
    <property type="molecule type" value="Genomic_DNA"/>
</dbReference>
<gene>
    <name evidence="3" type="ORF">M427DRAFT_132597</name>
</gene>
<dbReference type="SUPFAM" id="SSF56112">
    <property type="entry name" value="Protein kinase-like (PK-like)"/>
    <property type="match status" value="1"/>
</dbReference>
<dbReference type="OrthoDB" id="10267235at2759"/>
<dbReference type="GO" id="GO:0006646">
    <property type="term" value="P:phosphatidylethanolamine biosynthetic process"/>
    <property type="evidence" value="ECO:0007669"/>
    <property type="project" value="TreeGrafter"/>
</dbReference>
<feature type="compositionally biased region" description="Acidic residues" evidence="2">
    <location>
        <begin position="338"/>
        <end position="349"/>
    </location>
</feature>